<dbReference type="PANTHER" id="PTHR30329">
    <property type="entry name" value="STATOR ELEMENT OF FLAGELLAR MOTOR COMPLEX"/>
    <property type="match status" value="1"/>
</dbReference>
<dbReference type="PROSITE" id="PS51123">
    <property type="entry name" value="OMPA_2"/>
    <property type="match status" value="2"/>
</dbReference>
<feature type="domain" description="OmpA-like" evidence="5">
    <location>
        <begin position="40"/>
        <end position="160"/>
    </location>
</feature>
<feature type="domain" description="OmpA-like" evidence="5">
    <location>
        <begin position="187"/>
        <end position="306"/>
    </location>
</feature>
<sequence>MFKGFCHGFRLKIVYLSPIILFPTMNKLFLLILITLNSVFAFSQKELTHEVYFETDKYDVPNTEENRLLLFISTLTDVDIESISIFGFCDDIGADTYNLKLSQQRANAIKNIFSNNEISEDLITNVDGKGEILLKIIEEKNVLKIRGLNRKVEILVKPKPPKPIEEVVAEHHIEPKEKGVVDQIKESGKGDKIIFKNILFKTGYSSVTPASKKTLTDIANALVEREDIYFTIQGHVCCTQFTRDAVDRKTKQRNLSEARAKYVYDYFAKKGVNKKRMRHLGMRRKFPLGGDPQFDRRVEIVITYVDDVN</sequence>
<dbReference type="GO" id="GO:0009279">
    <property type="term" value="C:cell outer membrane"/>
    <property type="evidence" value="ECO:0007669"/>
    <property type="project" value="UniProtKB-SubCell"/>
</dbReference>
<evidence type="ECO:0000256" key="4">
    <source>
        <dbReference type="PROSITE-ProRule" id="PRU00473"/>
    </source>
</evidence>
<dbReference type="InterPro" id="IPR006664">
    <property type="entry name" value="OMP_bac"/>
</dbReference>
<dbReference type="PANTHER" id="PTHR30329:SF21">
    <property type="entry name" value="LIPOPROTEIN YIAD-RELATED"/>
    <property type="match status" value="1"/>
</dbReference>
<organism evidence="6 7">
    <name type="scientific">Flaviramulus basaltis</name>
    <dbReference type="NCBI Taxonomy" id="369401"/>
    <lineage>
        <taxon>Bacteria</taxon>
        <taxon>Pseudomonadati</taxon>
        <taxon>Bacteroidota</taxon>
        <taxon>Flavobacteriia</taxon>
        <taxon>Flavobacteriales</taxon>
        <taxon>Flavobacteriaceae</taxon>
        <taxon>Flaviramulus</taxon>
    </lineage>
</organism>
<evidence type="ECO:0000256" key="1">
    <source>
        <dbReference type="ARBA" id="ARBA00004442"/>
    </source>
</evidence>
<reference evidence="6 7" key="1">
    <citation type="submission" date="2016-10" db="EMBL/GenBank/DDBJ databases">
        <authorList>
            <person name="de Groot N.N."/>
        </authorList>
    </citation>
    <scope>NUCLEOTIDE SEQUENCE [LARGE SCALE GENOMIC DNA]</scope>
    <source>
        <strain evidence="6 7">DSM 18180</strain>
    </source>
</reference>
<keyword evidence="7" id="KW-1185">Reference proteome</keyword>
<accession>A0A1K2ID45</accession>
<dbReference type="PRINTS" id="PR01021">
    <property type="entry name" value="OMPADOMAIN"/>
</dbReference>
<evidence type="ECO:0000256" key="3">
    <source>
        <dbReference type="ARBA" id="ARBA00023237"/>
    </source>
</evidence>
<dbReference type="InterPro" id="IPR036737">
    <property type="entry name" value="OmpA-like_sf"/>
</dbReference>
<dbReference type="AlphaFoldDB" id="A0A1K2ID45"/>
<evidence type="ECO:0000256" key="2">
    <source>
        <dbReference type="ARBA" id="ARBA00023136"/>
    </source>
</evidence>
<dbReference type="Proteomes" id="UP000182544">
    <property type="component" value="Unassembled WGS sequence"/>
</dbReference>
<dbReference type="SUPFAM" id="SSF103088">
    <property type="entry name" value="OmpA-like"/>
    <property type="match status" value="2"/>
</dbReference>
<dbReference type="STRING" id="369401.SAMN05428642_101794"/>
<keyword evidence="3" id="KW-0998">Cell outer membrane</keyword>
<dbReference type="InterPro" id="IPR006665">
    <property type="entry name" value="OmpA-like"/>
</dbReference>
<dbReference type="InterPro" id="IPR050330">
    <property type="entry name" value="Bact_OuterMem_StrucFunc"/>
</dbReference>
<dbReference type="Pfam" id="PF00691">
    <property type="entry name" value="OmpA"/>
    <property type="match status" value="2"/>
</dbReference>
<evidence type="ECO:0000313" key="6">
    <source>
        <dbReference type="EMBL" id="SFZ90194.1"/>
    </source>
</evidence>
<evidence type="ECO:0000313" key="7">
    <source>
        <dbReference type="Proteomes" id="UP000182544"/>
    </source>
</evidence>
<evidence type="ECO:0000259" key="5">
    <source>
        <dbReference type="PROSITE" id="PS51123"/>
    </source>
</evidence>
<gene>
    <name evidence="6" type="ORF">SAMN05428642_101794</name>
</gene>
<protein>
    <submittedName>
        <fullName evidence="6">OmpA family protein</fullName>
    </submittedName>
</protein>
<dbReference type="Gene3D" id="3.30.1330.60">
    <property type="entry name" value="OmpA-like domain"/>
    <property type="match status" value="2"/>
</dbReference>
<dbReference type="CDD" id="cd07185">
    <property type="entry name" value="OmpA_C-like"/>
    <property type="match status" value="2"/>
</dbReference>
<keyword evidence="2 4" id="KW-0472">Membrane</keyword>
<comment type="subcellular location">
    <subcellularLocation>
        <location evidence="1">Cell outer membrane</location>
    </subcellularLocation>
</comment>
<dbReference type="EMBL" id="FPKV01000001">
    <property type="protein sequence ID" value="SFZ90194.1"/>
    <property type="molecule type" value="Genomic_DNA"/>
</dbReference>
<name>A0A1K2ID45_9FLAO</name>
<proteinExistence type="predicted"/>